<proteinExistence type="inferred from homology"/>
<accession>A0AAU9YN95</accession>
<keyword evidence="4 6" id="KW-0732">Signal</keyword>
<protein>
    <submittedName>
        <fullName evidence="7">Svs4 protein</fullName>
    </submittedName>
</protein>
<dbReference type="AlphaFoldDB" id="A0AAU9YN95"/>
<dbReference type="PANTHER" id="PTHR17498">
    <property type="entry name" value="SEMINAL VESICLE SECRETORY PROTEIN 6-RELATED"/>
    <property type="match status" value="1"/>
</dbReference>
<dbReference type="EMBL" id="CALSGD010000043">
    <property type="protein sequence ID" value="CAH6776830.1"/>
    <property type="molecule type" value="Genomic_DNA"/>
</dbReference>
<evidence type="ECO:0000256" key="6">
    <source>
        <dbReference type="SAM" id="SignalP"/>
    </source>
</evidence>
<dbReference type="GO" id="GO:0005615">
    <property type="term" value="C:extracellular space"/>
    <property type="evidence" value="ECO:0007669"/>
    <property type="project" value="TreeGrafter"/>
</dbReference>
<feature type="compositionally biased region" description="Acidic residues" evidence="5">
    <location>
        <begin position="34"/>
        <end position="54"/>
    </location>
</feature>
<evidence type="ECO:0000256" key="4">
    <source>
        <dbReference type="ARBA" id="ARBA00022729"/>
    </source>
</evidence>
<evidence type="ECO:0000313" key="8">
    <source>
        <dbReference type="Proteomes" id="UP001152836"/>
    </source>
</evidence>
<keyword evidence="8" id="KW-1185">Reference proteome</keyword>
<evidence type="ECO:0000256" key="5">
    <source>
        <dbReference type="SAM" id="MobiDB-lite"/>
    </source>
</evidence>
<sequence length="94" mass="10477">MKPTSFFLLTLLLVLVTEATGRKKEKHSQLSEELGGDNDETDPQSPSFDDEDDGYLGNKKSKHGPVLTLDRPRLATSSLIAKRKKSRFSQDVTN</sequence>
<name>A0AAU9YN95_PHORO</name>
<feature type="region of interest" description="Disordered" evidence="5">
    <location>
        <begin position="21"/>
        <end position="73"/>
    </location>
</feature>
<comment type="caution">
    <text evidence="7">The sequence shown here is derived from an EMBL/GenBank/DDBJ whole genome shotgun (WGS) entry which is preliminary data.</text>
</comment>
<comment type="similarity">
    <text evidence="2">Belongs to the SVP2/SVP5/SVP6 family.</text>
</comment>
<feature type="chain" id="PRO_5043549790" evidence="6">
    <location>
        <begin position="22"/>
        <end position="94"/>
    </location>
</feature>
<reference evidence="7" key="1">
    <citation type="submission" date="2022-06" db="EMBL/GenBank/DDBJ databases">
        <authorList>
            <person name="Andreotti S."/>
            <person name="Wyler E."/>
        </authorList>
    </citation>
    <scope>NUCLEOTIDE SEQUENCE</scope>
</reference>
<dbReference type="Proteomes" id="UP001152836">
    <property type="component" value="Unassembled WGS sequence"/>
</dbReference>
<evidence type="ECO:0000313" key="7">
    <source>
        <dbReference type="EMBL" id="CAH6776830.1"/>
    </source>
</evidence>
<feature type="signal peptide" evidence="6">
    <location>
        <begin position="1"/>
        <end position="21"/>
    </location>
</feature>
<evidence type="ECO:0000256" key="3">
    <source>
        <dbReference type="ARBA" id="ARBA00022525"/>
    </source>
</evidence>
<evidence type="ECO:0000256" key="1">
    <source>
        <dbReference type="ARBA" id="ARBA00004239"/>
    </source>
</evidence>
<dbReference type="PANTHER" id="PTHR17498:SF2">
    <property type="entry name" value="SEMINAL VESICLE SECRETORY PROTEIN 4"/>
    <property type="match status" value="1"/>
</dbReference>
<comment type="subcellular location">
    <subcellularLocation>
        <location evidence="1">Secreted</location>
        <location evidence="1">Extracellular space</location>
    </subcellularLocation>
</comment>
<dbReference type="InterPro" id="IPR035409">
    <property type="entry name" value="Svs4/5/6"/>
</dbReference>
<organism evidence="7 8">
    <name type="scientific">Phodopus roborovskii</name>
    <name type="common">Roborovski's desert hamster</name>
    <name type="synonym">Cricetulus roborovskii</name>
    <dbReference type="NCBI Taxonomy" id="109678"/>
    <lineage>
        <taxon>Eukaryota</taxon>
        <taxon>Metazoa</taxon>
        <taxon>Chordata</taxon>
        <taxon>Craniata</taxon>
        <taxon>Vertebrata</taxon>
        <taxon>Euteleostomi</taxon>
        <taxon>Mammalia</taxon>
        <taxon>Eutheria</taxon>
        <taxon>Euarchontoglires</taxon>
        <taxon>Glires</taxon>
        <taxon>Rodentia</taxon>
        <taxon>Myomorpha</taxon>
        <taxon>Muroidea</taxon>
        <taxon>Cricetidae</taxon>
        <taxon>Cricetinae</taxon>
        <taxon>Phodopus</taxon>
    </lineage>
</organism>
<evidence type="ECO:0000256" key="2">
    <source>
        <dbReference type="ARBA" id="ARBA00010238"/>
    </source>
</evidence>
<gene>
    <name evidence="7" type="primary">Svs4</name>
    <name evidence="7" type="ORF">PHOROB_LOCUS834</name>
</gene>
<keyword evidence="3" id="KW-0964">Secreted</keyword>